<dbReference type="RefSeq" id="WP_222198800.1">
    <property type="nucleotide sequence ID" value="NZ_JAIMFO010000004.1"/>
</dbReference>
<dbReference type="InterPro" id="IPR035472">
    <property type="entry name" value="RpiR-like_SIS"/>
</dbReference>
<evidence type="ECO:0000259" key="5">
    <source>
        <dbReference type="PROSITE" id="PS51464"/>
    </source>
</evidence>
<gene>
    <name evidence="6" type="ORF">K6V98_01710</name>
</gene>
<dbReference type="InterPro" id="IPR046348">
    <property type="entry name" value="SIS_dom_sf"/>
</dbReference>
<dbReference type="InterPro" id="IPR036388">
    <property type="entry name" value="WH-like_DNA-bd_sf"/>
</dbReference>
<comment type="caution">
    <text evidence="6">The sequence shown here is derived from an EMBL/GenBank/DDBJ whole genome shotgun (WGS) entry which is preliminary data.</text>
</comment>
<evidence type="ECO:0000313" key="7">
    <source>
        <dbReference type="Proteomes" id="UP000700908"/>
    </source>
</evidence>
<proteinExistence type="predicted"/>
<dbReference type="SUPFAM" id="SSF46689">
    <property type="entry name" value="Homeodomain-like"/>
    <property type="match status" value="1"/>
</dbReference>
<dbReference type="Gene3D" id="1.10.10.10">
    <property type="entry name" value="Winged helix-like DNA-binding domain superfamily/Winged helix DNA-binding domain"/>
    <property type="match status" value="1"/>
</dbReference>
<reference evidence="6 7" key="1">
    <citation type="submission" date="2021-08" db="EMBL/GenBank/DDBJ databases">
        <title>Collinsella faecalis sp. nov. isolated from swine faeces.</title>
        <authorList>
            <person name="Oh B.S."/>
            <person name="Lee J.H."/>
        </authorList>
    </citation>
    <scope>NUCLEOTIDE SEQUENCE [LARGE SCALE GENOMIC DNA]</scope>
    <source>
        <strain evidence="6 7">AGMB00827</strain>
    </source>
</reference>
<dbReference type="EMBL" id="JAIMFO010000004">
    <property type="protein sequence ID" value="MBY4797080.1"/>
    <property type="molecule type" value="Genomic_DNA"/>
</dbReference>
<feature type="domain" description="SIS" evidence="5">
    <location>
        <begin position="124"/>
        <end position="265"/>
    </location>
</feature>
<dbReference type="PROSITE" id="PS51464">
    <property type="entry name" value="SIS"/>
    <property type="match status" value="1"/>
</dbReference>
<evidence type="ECO:0000259" key="4">
    <source>
        <dbReference type="PROSITE" id="PS51071"/>
    </source>
</evidence>
<dbReference type="Proteomes" id="UP000700908">
    <property type="component" value="Unassembled WGS sequence"/>
</dbReference>
<name>A0ABS7MJ16_9ACTN</name>
<keyword evidence="1" id="KW-0805">Transcription regulation</keyword>
<accession>A0ABS7MJ16</accession>
<evidence type="ECO:0000313" key="6">
    <source>
        <dbReference type="EMBL" id="MBY4797080.1"/>
    </source>
</evidence>
<evidence type="ECO:0000256" key="2">
    <source>
        <dbReference type="ARBA" id="ARBA00023125"/>
    </source>
</evidence>
<organism evidence="6 7">
    <name type="scientific">Collinsella ureilytica</name>
    <dbReference type="NCBI Taxonomy" id="2869515"/>
    <lineage>
        <taxon>Bacteria</taxon>
        <taxon>Bacillati</taxon>
        <taxon>Actinomycetota</taxon>
        <taxon>Coriobacteriia</taxon>
        <taxon>Coriobacteriales</taxon>
        <taxon>Coriobacteriaceae</taxon>
        <taxon>Collinsella</taxon>
    </lineage>
</organism>
<evidence type="ECO:0000256" key="1">
    <source>
        <dbReference type="ARBA" id="ARBA00023015"/>
    </source>
</evidence>
<protein>
    <submittedName>
        <fullName evidence="6">MurR/RpiR family transcriptional regulator</fullName>
    </submittedName>
</protein>
<dbReference type="Pfam" id="PF01380">
    <property type="entry name" value="SIS"/>
    <property type="match status" value="1"/>
</dbReference>
<dbReference type="PANTHER" id="PTHR30514:SF1">
    <property type="entry name" value="HTH-TYPE TRANSCRIPTIONAL REGULATOR HEXR-RELATED"/>
    <property type="match status" value="1"/>
</dbReference>
<dbReference type="InterPro" id="IPR047640">
    <property type="entry name" value="RpiR-like"/>
</dbReference>
<keyword evidence="2" id="KW-0238">DNA-binding</keyword>
<dbReference type="SUPFAM" id="SSF53697">
    <property type="entry name" value="SIS domain"/>
    <property type="match status" value="1"/>
</dbReference>
<feature type="domain" description="HTH rpiR-type" evidence="4">
    <location>
        <begin position="1"/>
        <end position="75"/>
    </location>
</feature>
<dbReference type="InterPro" id="IPR009057">
    <property type="entry name" value="Homeodomain-like_sf"/>
</dbReference>
<dbReference type="InterPro" id="IPR001347">
    <property type="entry name" value="SIS_dom"/>
</dbReference>
<dbReference type="Pfam" id="PF01418">
    <property type="entry name" value="HTH_6"/>
    <property type="match status" value="1"/>
</dbReference>
<dbReference type="PANTHER" id="PTHR30514">
    <property type="entry name" value="GLUCOKINASE"/>
    <property type="match status" value="1"/>
</dbReference>
<dbReference type="CDD" id="cd05013">
    <property type="entry name" value="SIS_RpiR"/>
    <property type="match status" value="1"/>
</dbReference>
<dbReference type="Gene3D" id="3.40.50.10490">
    <property type="entry name" value="Glucose-6-phosphate isomerase like protein, domain 1"/>
    <property type="match status" value="1"/>
</dbReference>
<sequence length="285" mass="32222">MILETLRNSSNLSETDRSIAQYLLNNTSELHELTITKLAHETYTSKGTIIRFCKKLGYGGFREFILRLMKEIGSDYLLSATIDRNRPFNDADTIETIKTNLSAMLKGTIDETKMDLDNHMVKQIADAALKAQQIYIFGKGESYLSGCVFKNSMAKIGHYCLMADEGGMALAYTSNCTVNDLAIFLSYSGVHRDYEVFAQELKASGVPIALITASPDCRLAKQASFVLTVPKSERVVGKVSNYSSLISFTYVLQIIYSEIFTHDYQENYRRKRETDQYIFKSFVEI</sequence>
<keyword evidence="7" id="KW-1185">Reference proteome</keyword>
<keyword evidence="3" id="KW-0804">Transcription</keyword>
<evidence type="ECO:0000256" key="3">
    <source>
        <dbReference type="ARBA" id="ARBA00023163"/>
    </source>
</evidence>
<dbReference type="InterPro" id="IPR000281">
    <property type="entry name" value="HTH_RpiR"/>
</dbReference>
<dbReference type="PROSITE" id="PS51071">
    <property type="entry name" value="HTH_RPIR"/>
    <property type="match status" value="1"/>
</dbReference>